<accession>A0A4D6LUS4</accession>
<dbReference type="AlphaFoldDB" id="A0A4D6LUS4"/>
<gene>
    <name evidence="1" type="ORF">DEO72_LG5g878</name>
</gene>
<evidence type="ECO:0000313" key="2">
    <source>
        <dbReference type="Proteomes" id="UP000501690"/>
    </source>
</evidence>
<keyword evidence="2" id="KW-1185">Reference proteome</keyword>
<proteinExistence type="predicted"/>
<dbReference type="Proteomes" id="UP000501690">
    <property type="component" value="Linkage Group LG5"/>
</dbReference>
<evidence type="ECO:0000313" key="1">
    <source>
        <dbReference type="EMBL" id="QCD92809.1"/>
    </source>
</evidence>
<organism evidence="1 2">
    <name type="scientific">Vigna unguiculata</name>
    <name type="common">Cowpea</name>
    <dbReference type="NCBI Taxonomy" id="3917"/>
    <lineage>
        <taxon>Eukaryota</taxon>
        <taxon>Viridiplantae</taxon>
        <taxon>Streptophyta</taxon>
        <taxon>Embryophyta</taxon>
        <taxon>Tracheophyta</taxon>
        <taxon>Spermatophyta</taxon>
        <taxon>Magnoliopsida</taxon>
        <taxon>eudicotyledons</taxon>
        <taxon>Gunneridae</taxon>
        <taxon>Pentapetalae</taxon>
        <taxon>rosids</taxon>
        <taxon>fabids</taxon>
        <taxon>Fabales</taxon>
        <taxon>Fabaceae</taxon>
        <taxon>Papilionoideae</taxon>
        <taxon>50 kb inversion clade</taxon>
        <taxon>NPAAA clade</taxon>
        <taxon>indigoferoid/millettioid clade</taxon>
        <taxon>Phaseoleae</taxon>
        <taxon>Vigna</taxon>
    </lineage>
</organism>
<name>A0A4D6LUS4_VIGUN</name>
<dbReference type="EMBL" id="CP039349">
    <property type="protein sequence ID" value="QCD92809.1"/>
    <property type="molecule type" value="Genomic_DNA"/>
</dbReference>
<reference evidence="1 2" key="1">
    <citation type="submission" date="2019-04" db="EMBL/GenBank/DDBJ databases">
        <title>An improved genome assembly and genetic linkage map for asparagus bean, Vigna unguiculata ssp. sesquipedialis.</title>
        <authorList>
            <person name="Xia Q."/>
            <person name="Zhang R."/>
            <person name="Dong Y."/>
        </authorList>
    </citation>
    <scope>NUCLEOTIDE SEQUENCE [LARGE SCALE GENOMIC DNA]</scope>
    <source>
        <tissue evidence="1">Leaf</tissue>
    </source>
</reference>
<sequence>MLLSQSLSKSGVSSPTSFSTHTIVIIPKKVTEHKHTETTKRTLENLVSRGYHSTTHKILNHSQQQKIKHSTVVVFAQVRKSRLGERVFSPKHISLA</sequence>
<protein>
    <submittedName>
        <fullName evidence="1">Uncharacterized protein</fullName>
    </submittedName>
</protein>